<dbReference type="GO" id="GO:0006271">
    <property type="term" value="P:DNA strand elongation involved in DNA replication"/>
    <property type="evidence" value="ECO:0007669"/>
    <property type="project" value="UniProtKB-ARBA"/>
</dbReference>
<keyword evidence="13" id="KW-1185">Reference proteome</keyword>
<evidence type="ECO:0000256" key="3">
    <source>
        <dbReference type="ARBA" id="ARBA00020401"/>
    </source>
</evidence>
<feature type="compositionally biased region" description="Basic and acidic residues" evidence="10">
    <location>
        <begin position="277"/>
        <end position="286"/>
    </location>
</feature>
<dbReference type="InterPro" id="IPR008921">
    <property type="entry name" value="DNA_pol3_clamp-load_cplx_C"/>
</dbReference>
<dbReference type="FunFam" id="3.40.50.300:FF:000395">
    <property type="entry name" value="Replication factor C subunit 1"/>
    <property type="match status" value="1"/>
</dbReference>
<name>A0A1V8TD64_9PEZI</name>
<feature type="compositionally biased region" description="Basic and acidic residues" evidence="10">
    <location>
        <begin position="432"/>
        <end position="442"/>
    </location>
</feature>
<evidence type="ECO:0000256" key="10">
    <source>
        <dbReference type="SAM" id="MobiDB-lite"/>
    </source>
</evidence>
<evidence type="ECO:0000256" key="5">
    <source>
        <dbReference type="ARBA" id="ARBA00022705"/>
    </source>
</evidence>
<dbReference type="GO" id="GO:0003689">
    <property type="term" value="F:DNA clamp loader activity"/>
    <property type="evidence" value="ECO:0007669"/>
    <property type="project" value="InterPro"/>
</dbReference>
<feature type="compositionally biased region" description="Acidic residues" evidence="10">
    <location>
        <begin position="1007"/>
        <end position="1025"/>
    </location>
</feature>
<feature type="region of interest" description="Disordered" evidence="10">
    <location>
        <begin position="156"/>
        <end position="319"/>
    </location>
</feature>
<dbReference type="Gene3D" id="1.20.272.10">
    <property type="match status" value="1"/>
</dbReference>
<feature type="compositionally biased region" description="Acidic residues" evidence="10">
    <location>
        <begin position="1129"/>
        <end position="1138"/>
    </location>
</feature>
<dbReference type="FunFam" id="1.20.272.10:FF:000005">
    <property type="entry name" value="Replication factor C subunit 1"/>
    <property type="match status" value="1"/>
</dbReference>
<feature type="compositionally biased region" description="Low complexity" evidence="10">
    <location>
        <begin position="1558"/>
        <end position="1573"/>
    </location>
</feature>
<feature type="region of interest" description="Disordered" evidence="10">
    <location>
        <begin position="1"/>
        <end position="144"/>
    </location>
</feature>
<dbReference type="SMART" id="SM00292">
    <property type="entry name" value="BRCT"/>
    <property type="match status" value="1"/>
</dbReference>
<dbReference type="FunCoup" id="A0A1V8TD64">
    <property type="interactions" value="1922"/>
</dbReference>
<protein>
    <recommendedName>
        <fullName evidence="3">Replication factor C subunit 1</fullName>
    </recommendedName>
</protein>
<dbReference type="GO" id="GO:0005663">
    <property type="term" value="C:DNA replication factor C complex"/>
    <property type="evidence" value="ECO:0007669"/>
    <property type="project" value="InterPro"/>
</dbReference>
<comment type="caution">
    <text evidence="12">The sequence shown here is derived from an EMBL/GenBank/DDBJ whole genome shotgun (WGS) entry which is preliminary data.</text>
</comment>
<comment type="subcellular location">
    <subcellularLocation>
        <location evidence="1">Nucleus</location>
    </subcellularLocation>
</comment>
<feature type="region of interest" description="Disordered" evidence="10">
    <location>
        <begin position="1797"/>
        <end position="1828"/>
    </location>
</feature>
<dbReference type="Pfam" id="PF25361">
    <property type="entry name" value="AAA_lid_RFC1"/>
    <property type="match status" value="1"/>
</dbReference>
<dbReference type="InterPro" id="IPR047854">
    <property type="entry name" value="RFC_lid"/>
</dbReference>
<evidence type="ECO:0000256" key="4">
    <source>
        <dbReference type="ARBA" id="ARBA00022553"/>
    </source>
</evidence>
<feature type="compositionally biased region" description="Acidic residues" evidence="10">
    <location>
        <begin position="204"/>
        <end position="218"/>
    </location>
</feature>
<evidence type="ECO:0000256" key="7">
    <source>
        <dbReference type="ARBA" id="ARBA00022840"/>
    </source>
</evidence>
<keyword evidence="8" id="KW-0238">DNA-binding</keyword>
<dbReference type="FunFam" id="3.40.50.10190:FF:000001">
    <property type="entry name" value="Replication factor C subunit 1"/>
    <property type="match status" value="1"/>
</dbReference>
<accession>A0A1V8TD64</accession>
<dbReference type="SUPFAM" id="SSF52113">
    <property type="entry name" value="BRCT domain"/>
    <property type="match status" value="1"/>
</dbReference>
<evidence type="ECO:0000259" key="11">
    <source>
        <dbReference type="PROSITE" id="PS50172"/>
    </source>
</evidence>
<evidence type="ECO:0000313" key="13">
    <source>
        <dbReference type="Proteomes" id="UP000192596"/>
    </source>
</evidence>
<dbReference type="Proteomes" id="UP000192596">
    <property type="component" value="Unassembled WGS sequence"/>
</dbReference>
<evidence type="ECO:0000256" key="9">
    <source>
        <dbReference type="ARBA" id="ARBA00023242"/>
    </source>
</evidence>
<dbReference type="InterPro" id="IPR001357">
    <property type="entry name" value="BRCT_dom"/>
</dbReference>
<dbReference type="SUPFAM" id="SSF48019">
    <property type="entry name" value="post-AAA+ oligomerization domain-like"/>
    <property type="match status" value="1"/>
</dbReference>
<dbReference type="GO" id="GO:0016887">
    <property type="term" value="F:ATP hydrolysis activity"/>
    <property type="evidence" value="ECO:0007669"/>
    <property type="project" value="InterPro"/>
</dbReference>
<dbReference type="InParanoid" id="A0A1V8TD64"/>
<dbReference type="CDD" id="cd18140">
    <property type="entry name" value="HLD_clamp_RFC"/>
    <property type="match status" value="1"/>
</dbReference>
<keyword evidence="6" id="KW-0547">Nucleotide-binding</keyword>
<dbReference type="PANTHER" id="PTHR23389:SF6">
    <property type="entry name" value="REPLICATION FACTOR C SUBUNIT 1"/>
    <property type="match status" value="1"/>
</dbReference>
<sequence>MPSDIRSFFGGKPAAAAPEPPKEKETKKRGRARKVVDDDEEDEPSPKKPAASKKKQAEPEPELEETTAGDFFGKDSKPKRSAATARPKTRGKPTADDAVPQVVVTRHGSAKGTPNGKGSARSKKTTSYVEINEDDFPEDDLEEDADDVFKVAAKTGKKLGDDYEEGTDEKDEKVLKPQKGSKAKAASGKVKDEDGDVKMKDQDLDADFVVPDDEDELEEIKSAKKPAIPASKKRKSEALYDDEEGFAEVEREKKRATPVKKPVKAAATKAPAAKKQKKDEPKEESAAMRAIFDSIPTIEAPPPPDKTEGEDGKPKFQFGQHANSAMPAAALDMSELPQGQENCLAGLSFVFTGQLQQLGREQGQTLVKQYGGKIMSAPSKKTSYVVLGEDAGPKKLQVIKQHALKVINEQGLFELIKRLPANGGDSSAAEQHAAKIAKDEQKIRDDAAEIEREERAKAAAAKSKPTTNGTPSSATSKGKAAADGPDSRLWTVRYAPTQLTQICGNKSQVDKLARWLRAFPKSQRTKFKLPGPDGSGTFRAIMIHGPPGIGKTTAAHLVAKLEGYDIVETNASDTRSKKLIESGMKSILSTTSLNGYFAHDPSEVDAGKKKIVLIMDEVDGLSAGDRGGVGAIAAMAKKSQIPIILICNERKQPKMKPFDFVTYDLGFRRPTTDMIRSRISTIAFREGMKLPPNVVNALIEGTGADIRQVINMISTAKLDSANLSFEDGKDMSKAWEKHIILKPWDMVGKILGGGLFNAANKSSLNDKQELYFNDHEFAPLMLQENYLHTQPQRANKFSGDAKRHKLALLDLSSRAADAISDGDLIDRMIHGSQQQWSLMPAHAMASFVRPASFIYGSMAGHRTAFTAWLGKNSNQSKLMRMVKEIQGHMRLRCSGDRYEVRQSYVPILFERLVKRLERDGKEAVPEIIELMDEYFLTRDDWDAVLELGVGQADAETVKIESQAKATFTRLYNAQSHPLPFLKASQIAAPLKASAKDKPDLEEAIEASEDEALEEVEPKDDEDGEVDLSKDKYVKVPKKKKATAAKGKGKKAAAADDDEDGEDEEVKGKGKAKAKAKAPAKGKGKNSTIPSHYRASSPRPPPSPTDHPKPGQPASAKFCERPVLPPDVPEISEEDDVEGIMDFGSGSRMPSPHHTGQPLRPEATTVGSRNAPVGLGTLRVVDSLSPPARPTLKRKPAFGREDQGKVDASTEMEDDDADVDVEFPPKPASGFVSSSASLPRRSIEGDAISPTTRRASSLRNAFANRGTQQRASDPGVAVTVREVDPSSEHVEDIAAVRHPGDEDVDMADAPSPFQEMMAQKSIFPSRSYGQAPPPTRLMSDPTDVDDDVLMLQRSGASTLSRDIMGQKTAFRPDSRGKAPSSTGLMSNPIDVDDDMPMLERFPKLSSTSRPPTRGKMSGPFVFTEEDLDDLIPDRAVAGSIDGLAEARAEDTSMTDAPPLPPPSPRPGHRKLPAIPPGLNPDRHDSATPVDRTGPPVRRMPAKLANRLSDINDEGALLGRLISKKAMAVPNRPKPKPSLNGVSMQPESPSPLRKVSSATSPEGVRRVSPPSVSPHDPVHPCLNKRYDLSLPTILAERRAKKQALKKDFGFVADNAESAQQTALDEAEAFERSYRVLEWRIQGRFLCHIAHLKAFRRAIRKFWDTNQREDIQYTALALWIDSEPTPTIGKYVWGSEITDNVHLLFYVTDSSDLTGNFKQPRKFYGQVLGEGWDEAVETYWREREEDVERRRRYRSLRKEYPDLDLSFYLSSRKDSLDMLAEGAEEKAEKMGKEVYVVAADDEGWSSSEDEDEEDGEEVGEKGAEEINDPALQEAIRLSLSTQPFRDHRTVDHVE</sequence>
<dbReference type="Gene3D" id="3.40.50.10190">
    <property type="entry name" value="BRCT domain"/>
    <property type="match status" value="1"/>
</dbReference>
<dbReference type="Pfam" id="PF00533">
    <property type="entry name" value="BRCT"/>
    <property type="match status" value="1"/>
</dbReference>
<feature type="compositionally biased region" description="Acidic residues" evidence="10">
    <location>
        <begin position="1054"/>
        <end position="1064"/>
    </location>
</feature>
<keyword evidence="4" id="KW-0597">Phosphoprotein</keyword>
<feature type="compositionally biased region" description="Polar residues" evidence="10">
    <location>
        <begin position="464"/>
        <end position="476"/>
    </location>
</feature>
<dbReference type="Pfam" id="PF00004">
    <property type="entry name" value="AAA"/>
    <property type="match status" value="1"/>
</dbReference>
<dbReference type="GO" id="GO:0005524">
    <property type="term" value="F:ATP binding"/>
    <property type="evidence" value="ECO:0007669"/>
    <property type="project" value="UniProtKB-KW"/>
</dbReference>
<gene>
    <name evidence="12" type="ORF">B0A48_06079</name>
</gene>
<keyword evidence="9" id="KW-0539">Nucleus</keyword>
<feature type="compositionally biased region" description="Low complexity" evidence="10">
    <location>
        <begin position="264"/>
        <end position="273"/>
    </location>
</feature>
<dbReference type="STRING" id="1507870.A0A1V8TD64"/>
<feature type="compositionally biased region" description="Acidic residues" evidence="10">
    <location>
        <begin position="1209"/>
        <end position="1220"/>
    </location>
</feature>
<comment type="similarity">
    <text evidence="2">Belongs to the activator 1 large subunit family.</text>
</comment>
<keyword evidence="5" id="KW-0235">DNA replication</keyword>
<dbReference type="InterPro" id="IPR027417">
    <property type="entry name" value="P-loop_NTPase"/>
</dbReference>
<dbReference type="Gene3D" id="3.40.50.300">
    <property type="entry name" value="P-loop containing nucleotide triphosphate hydrolases"/>
    <property type="match status" value="1"/>
</dbReference>
<feature type="compositionally biased region" description="Acidic residues" evidence="10">
    <location>
        <begin position="1797"/>
        <end position="1814"/>
    </location>
</feature>
<feature type="compositionally biased region" description="Basic residues" evidence="10">
    <location>
        <begin position="1034"/>
        <end position="1050"/>
    </location>
</feature>
<evidence type="ECO:0000313" key="12">
    <source>
        <dbReference type="EMBL" id="OQO09188.1"/>
    </source>
</evidence>
<feature type="region of interest" description="Disordered" evidence="10">
    <location>
        <begin position="1440"/>
        <end position="1497"/>
    </location>
</feature>
<dbReference type="OrthoDB" id="446168at2759"/>
<feature type="region of interest" description="Disordered" evidence="10">
    <location>
        <begin position="423"/>
        <end position="442"/>
    </location>
</feature>
<dbReference type="GO" id="GO:0003677">
    <property type="term" value="F:DNA binding"/>
    <property type="evidence" value="ECO:0007669"/>
    <property type="project" value="UniProtKB-KW"/>
</dbReference>
<feature type="region of interest" description="Disordered" evidence="10">
    <location>
        <begin position="1007"/>
        <end position="1254"/>
    </location>
</feature>
<feature type="compositionally biased region" description="Acidic residues" evidence="10">
    <location>
        <begin position="131"/>
        <end position="144"/>
    </location>
</feature>
<feature type="region of interest" description="Disordered" evidence="10">
    <location>
        <begin position="1323"/>
        <end position="1342"/>
    </location>
</feature>
<dbReference type="EMBL" id="NAJO01000011">
    <property type="protein sequence ID" value="OQO09188.1"/>
    <property type="molecule type" value="Genomic_DNA"/>
</dbReference>
<evidence type="ECO:0000256" key="2">
    <source>
        <dbReference type="ARBA" id="ARBA00006116"/>
    </source>
</evidence>
<dbReference type="InterPro" id="IPR036420">
    <property type="entry name" value="BRCT_dom_sf"/>
</dbReference>
<feature type="region of interest" description="Disordered" evidence="10">
    <location>
        <begin position="453"/>
        <end position="485"/>
    </location>
</feature>
<feature type="compositionally biased region" description="Basic and acidic residues" evidence="10">
    <location>
        <begin position="189"/>
        <end position="203"/>
    </location>
</feature>
<dbReference type="InterPro" id="IPR013725">
    <property type="entry name" value="DNA_replication_fac_RFC1_C"/>
</dbReference>
<feature type="domain" description="BRCT" evidence="11">
    <location>
        <begin position="339"/>
        <end position="418"/>
    </location>
</feature>
<feature type="region of interest" description="Disordered" evidence="10">
    <location>
        <begin position="1400"/>
        <end position="1419"/>
    </location>
</feature>
<feature type="compositionally biased region" description="Basic residues" evidence="10">
    <location>
        <begin position="1068"/>
        <end position="1083"/>
    </location>
</feature>
<reference evidence="13" key="1">
    <citation type="submission" date="2017-03" db="EMBL/GenBank/DDBJ databases">
        <title>Genomes of endolithic fungi from Antarctica.</title>
        <authorList>
            <person name="Coleine C."/>
            <person name="Masonjones S."/>
            <person name="Stajich J.E."/>
        </authorList>
    </citation>
    <scope>NUCLEOTIDE SEQUENCE [LARGE SCALE GENOMIC DNA]</scope>
    <source>
        <strain evidence="13">CCFEE 5527</strain>
    </source>
</reference>
<evidence type="ECO:0000256" key="8">
    <source>
        <dbReference type="ARBA" id="ARBA00023125"/>
    </source>
</evidence>
<keyword evidence="7" id="KW-0067">ATP-binding</keyword>
<dbReference type="GO" id="GO:0005634">
    <property type="term" value="C:nucleus"/>
    <property type="evidence" value="ECO:0007669"/>
    <property type="project" value="UniProtKB-SubCell"/>
</dbReference>
<dbReference type="PANTHER" id="PTHR23389">
    <property type="entry name" value="CHROMOSOME TRANSMISSION FIDELITY FACTOR 18"/>
    <property type="match status" value="1"/>
</dbReference>
<dbReference type="PROSITE" id="PS50172">
    <property type="entry name" value="BRCT"/>
    <property type="match status" value="1"/>
</dbReference>
<dbReference type="InterPro" id="IPR003593">
    <property type="entry name" value="AAA+_ATPase"/>
</dbReference>
<dbReference type="CDD" id="cd00009">
    <property type="entry name" value="AAA"/>
    <property type="match status" value="1"/>
</dbReference>
<dbReference type="Gene3D" id="1.10.8.60">
    <property type="match status" value="1"/>
</dbReference>
<dbReference type="FunFam" id="1.10.8.60:FF:000021">
    <property type="entry name" value="Replication factor C subunit 1"/>
    <property type="match status" value="1"/>
</dbReference>
<dbReference type="Pfam" id="PF08519">
    <property type="entry name" value="RFC1"/>
    <property type="match status" value="1"/>
</dbReference>
<evidence type="ECO:0000256" key="6">
    <source>
        <dbReference type="ARBA" id="ARBA00022741"/>
    </source>
</evidence>
<feature type="region of interest" description="Disordered" evidence="10">
    <location>
        <begin position="1354"/>
        <end position="1395"/>
    </location>
</feature>
<evidence type="ECO:0000256" key="1">
    <source>
        <dbReference type="ARBA" id="ARBA00004123"/>
    </source>
</evidence>
<dbReference type="SUPFAM" id="SSF52540">
    <property type="entry name" value="P-loop containing nucleoside triphosphate hydrolases"/>
    <property type="match status" value="1"/>
</dbReference>
<feature type="region of interest" description="Disordered" evidence="10">
    <location>
        <begin position="1525"/>
        <end position="1579"/>
    </location>
</feature>
<organism evidence="12 13">
    <name type="scientific">Cryoendolithus antarcticus</name>
    <dbReference type="NCBI Taxonomy" id="1507870"/>
    <lineage>
        <taxon>Eukaryota</taxon>
        <taxon>Fungi</taxon>
        <taxon>Dikarya</taxon>
        <taxon>Ascomycota</taxon>
        <taxon>Pezizomycotina</taxon>
        <taxon>Dothideomycetes</taxon>
        <taxon>Dothideomycetidae</taxon>
        <taxon>Cladosporiales</taxon>
        <taxon>Cladosporiaceae</taxon>
        <taxon>Cryoendolithus</taxon>
    </lineage>
</organism>
<proteinExistence type="inferred from homology"/>
<feature type="compositionally biased region" description="Basic and acidic residues" evidence="10">
    <location>
        <begin position="305"/>
        <end position="314"/>
    </location>
</feature>
<dbReference type="InterPro" id="IPR003959">
    <property type="entry name" value="ATPase_AAA_core"/>
</dbReference>
<dbReference type="SMART" id="SM00382">
    <property type="entry name" value="AAA"/>
    <property type="match status" value="1"/>
</dbReference>